<dbReference type="Proteomes" id="UP001189429">
    <property type="component" value="Unassembled WGS sequence"/>
</dbReference>
<feature type="compositionally biased region" description="Basic residues" evidence="1">
    <location>
        <begin position="260"/>
        <end position="283"/>
    </location>
</feature>
<comment type="caution">
    <text evidence="2">The sequence shown here is derived from an EMBL/GenBank/DDBJ whole genome shotgun (WGS) entry which is preliminary data.</text>
</comment>
<keyword evidence="3" id="KW-1185">Reference proteome</keyword>
<proteinExistence type="predicted"/>
<evidence type="ECO:0000313" key="2">
    <source>
        <dbReference type="EMBL" id="CAK0838665.1"/>
    </source>
</evidence>
<organism evidence="2 3">
    <name type="scientific">Prorocentrum cordatum</name>
    <dbReference type="NCBI Taxonomy" id="2364126"/>
    <lineage>
        <taxon>Eukaryota</taxon>
        <taxon>Sar</taxon>
        <taxon>Alveolata</taxon>
        <taxon>Dinophyceae</taxon>
        <taxon>Prorocentrales</taxon>
        <taxon>Prorocentraceae</taxon>
        <taxon>Prorocentrum</taxon>
    </lineage>
</organism>
<evidence type="ECO:0000313" key="3">
    <source>
        <dbReference type="Proteomes" id="UP001189429"/>
    </source>
</evidence>
<name>A0ABN9T155_9DINO</name>
<feature type="compositionally biased region" description="Acidic residues" evidence="1">
    <location>
        <begin position="83"/>
        <end position="95"/>
    </location>
</feature>
<feature type="region of interest" description="Disordered" evidence="1">
    <location>
        <begin position="381"/>
        <end position="406"/>
    </location>
</feature>
<feature type="region of interest" description="Disordered" evidence="1">
    <location>
        <begin position="71"/>
        <end position="95"/>
    </location>
</feature>
<evidence type="ECO:0008006" key="4">
    <source>
        <dbReference type="Google" id="ProtNLM"/>
    </source>
</evidence>
<sequence length="1000" mass="109877">MNMQVRKTIDAGLVLTDLFQRTPPDAASYFVEIGNFGNDISARTTFVEGYAKVNQATKGFLQWRKDQRDAAAAAGDGEGRGDEIDDAPEDEPFDDEDDAAAVELGAGAGKKKSQKGYERDYRKYIAERFKRFFGCFEDFRSARAFMNKIESKSLAVKADVQADPWECFKGWMNQHCVFSNRSLKNSSCFYFFDKILAALVKHDRVDFLIEIAKLAVPTNDGTPWILRDKGNKDDLAKLALLFQTMETSKLFVAAQAPKEHKAKVTKAKPKGKAKGKAKGRGRGRPTDEAQPEHIDEEKFDTMTAGRKTVFIDDVINAIAFTTENIPREKHDSKFNSRMLAWCFEFGMEGVVALPDLEVFKDDKNMAIILEPTKVLSMMHTTTAASTASDSPTSDSPPNSDPATSDFDCDALRKAVVDHIGKGQFKEYDNWRKLRTAVKKAINNYYACAARADDDDLKEGDQNEHADTEVATTDDKKGDAKLAKQLEEQGMKWQPLKRVLKVMTAKPALISSISSMISSNSLTPNTTMPADRIIQLAKRMHKAFSAESSALFRSIATDGVFKRVCAAESADVAMFHLVELIAGIVYDAIDADAISLLRDFYHGTGGADKDKVSLLVTICPKFKDVITLWRSRDGIDNWMQIRTIHTIGLLEDSIVAINDVTDMRQVPEESTPMRSALLEMLQKGVSFICATLAKAGALDIGASDKVEWTARWVSIIKQAQILSPIKEKSASDWTQIERGIAAKYNGMTVPDLKELITDDELKTATAKKVDLVRHLANVELTSRKQEDSDAHAVWGERVEQVYCIIAGGADGTGAASAASGVTGGGDAKATASASWANFARSPTYYSDSELWQALAACARVEAWLMSSLVTCGSTTHLCGRLSADGDTFKKQGVYIRPAHFESYECFKGCKESLAPTEAADGTGAAVVPCIGAPPLQWKRFYKCGTVGKVNIYVVPDQVHMDFNSTSCVHAWAVRVSTFSADGGCGDDVETAEMRSETKLFE</sequence>
<gene>
    <name evidence="2" type="ORF">PCOR1329_LOCUS34565</name>
</gene>
<feature type="region of interest" description="Disordered" evidence="1">
    <location>
        <begin position="260"/>
        <end position="298"/>
    </location>
</feature>
<protein>
    <recommendedName>
        <fullName evidence="4">SAP domain-containing protein</fullName>
    </recommendedName>
</protein>
<dbReference type="EMBL" id="CAUYUJ010014240">
    <property type="protein sequence ID" value="CAK0838665.1"/>
    <property type="molecule type" value="Genomic_DNA"/>
</dbReference>
<accession>A0ABN9T155</accession>
<reference evidence="2" key="1">
    <citation type="submission" date="2023-10" db="EMBL/GenBank/DDBJ databases">
        <authorList>
            <person name="Chen Y."/>
            <person name="Shah S."/>
            <person name="Dougan E. K."/>
            <person name="Thang M."/>
            <person name="Chan C."/>
        </authorList>
    </citation>
    <scope>NUCLEOTIDE SEQUENCE [LARGE SCALE GENOMIC DNA]</scope>
</reference>
<feature type="compositionally biased region" description="Basic and acidic residues" evidence="1">
    <location>
        <begin position="284"/>
        <end position="298"/>
    </location>
</feature>
<feature type="non-terminal residue" evidence="2">
    <location>
        <position position="1000"/>
    </location>
</feature>
<evidence type="ECO:0000256" key="1">
    <source>
        <dbReference type="SAM" id="MobiDB-lite"/>
    </source>
</evidence>
<feature type="compositionally biased region" description="Basic and acidic residues" evidence="1">
    <location>
        <begin position="458"/>
        <end position="477"/>
    </location>
</feature>
<feature type="region of interest" description="Disordered" evidence="1">
    <location>
        <begin position="455"/>
        <end position="477"/>
    </location>
</feature>
<feature type="compositionally biased region" description="Low complexity" evidence="1">
    <location>
        <begin position="381"/>
        <end position="405"/>
    </location>
</feature>